<evidence type="ECO:0000313" key="4">
    <source>
        <dbReference type="Proteomes" id="UP000473885"/>
    </source>
</evidence>
<feature type="transmembrane region" description="Helical" evidence="1">
    <location>
        <begin position="12"/>
        <end position="33"/>
    </location>
</feature>
<dbReference type="AlphaFoldDB" id="A0A6M0RCW9"/>
<sequence>MRKVNDYTHIKRLFYIMVSSIICIVLLAVVLSISNTKIITKKKNNNESVSQSNILYEKYDLTKEPKVRVYFINEKCVREIPLETYVKGVVCSEMPVEFNIEALKAQAVAARTYALAHMKDFGNNQYNKRLNADVCDSIQSQVYMTKDKRIKSWPKSKSHEYWTKIEKVVEDTKGEFLAYDNDIVKAPYYFSTSNGKTENSEDVFSKEVPYLKSVESPGEEKAPRFKDSKKYTEDQFLNIIKKRYSNCSVKNMRNEVVIKDKTKGGSVKSVKVGNVTIAGTEFRKIFKLNSAKFSLEFKNKDIIINCEGYGHNVGMSQWGANSMGKSGKKYKEILIHYYTGVNIEKFKY</sequence>
<dbReference type="InterPro" id="IPR014225">
    <property type="entry name" value="Spore_II_D_firmicutes"/>
</dbReference>
<evidence type="ECO:0000256" key="1">
    <source>
        <dbReference type="SAM" id="Phobius"/>
    </source>
</evidence>
<proteinExistence type="predicted"/>
<dbReference type="NCBIfam" id="TIGR02870">
    <property type="entry name" value="spore_II_D"/>
    <property type="match status" value="1"/>
</dbReference>
<gene>
    <name evidence="3" type="primary">spoIID</name>
    <name evidence="3" type="ORF">FDF74_09555</name>
</gene>
<evidence type="ECO:0000259" key="2">
    <source>
        <dbReference type="Pfam" id="PF08486"/>
    </source>
</evidence>
<organism evidence="3 4">
    <name type="scientific">Clostridium niameyense</name>
    <dbReference type="NCBI Taxonomy" id="1622073"/>
    <lineage>
        <taxon>Bacteria</taxon>
        <taxon>Bacillati</taxon>
        <taxon>Bacillota</taxon>
        <taxon>Clostridia</taxon>
        <taxon>Eubacteriales</taxon>
        <taxon>Clostridiaceae</taxon>
        <taxon>Clostridium</taxon>
    </lineage>
</organism>
<keyword evidence="1" id="KW-1133">Transmembrane helix</keyword>
<comment type="caution">
    <text evidence="3">The sequence shown here is derived from an EMBL/GenBank/DDBJ whole genome shotgun (WGS) entry which is preliminary data.</text>
</comment>
<dbReference type="GO" id="GO:0030435">
    <property type="term" value="P:sporulation resulting in formation of a cellular spore"/>
    <property type="evidence" value="ECO:0007669"/>
    <property type="project" value="InterPro"/>
</dbReference>
<name>A0A6M0RCW9_9CLOT</name>
<dbReference type="InterPro" id="IPR051922">
    <property type="entry name" value="Bact_Sporulation_Assoc"/>
</dbReference>
<dbReference type="NCBIfam" id="TIGR02669">
    <property type="entry name" value="SpoIID_LytB"/>
    <property type="match status" value="1"/>
</dbReference>
<dbReference type="InterPro" id="IPR013486">
    <property type="entry name" value="SpoIID/LytB"/>
</dbReference>
<accession>A0A6M0RCW9</accession>
<dbReference type="RefSeq" id="WP_163249459.1">
    <property type="nucleotide sequence ID" value="NZ_SXDP01000007.1"/>
</dbReference>
<evidence type="ECO:0000313" key="3">
    <source>
        <dbReference type="EMBL" id="NEZ47439.1"/>
    </source>
</evidence>
<reference evidence="3 4" key="1">
    <citation type="submission" date="2019-04" db="EMBL/GenBank/DDBJ databases">
        <title>Genome sequencing of Clostridium botulinum Groups I-IV and Clostridium butyricum.</title>
        <authorList>
            <person name="Brunt J."/>
            <person name="Van Vliet A.H.M."/>
            <person name="Stringer S.C."/>
            <person name="Carter A.T."/>
            <person name="Peck M.W."/>
        </authorList>
    </citation>
    <scope>NUCLEOTIDE SEQUENCE [LARGE SCALE GENOMIC DNA]</scope>
    <source>
        <strain evidence="3 4">IFR 18/094</strain>
    </source>
</reference>
<dbReference type="EMBL" id="SXDP01000007">
    <property type="protein sequence ID" value="NEZ47439.1"/>
    <property type="molecule type" value="Genomic_DNA"/>
</dbReference>
<protein>
    <submittedName>
        <fullName evidence="3">Stage II sporulation protein D</fullName>
    </submittedName>
</protein>
<feature type="domain" description="Sporulation stage II protein D amidase enhancer LytB N-terminal" evidence="2">
    <location>
        <begin position="75"/>
        <end position="179"/>
    </location>
</feature>
<dbReference type="Pfam" id="PF08486">
    <property type="entry name" value="SpoIID"/>
    <property type="match status" value="1"/>
</dbReference>
<keyword evidence="1" id="KW-0472">Membrane</keyword>
<dbReference type="GO" id="GO:0030288">
    <property type="term" value="C:outer membrane-bounded periplasmic space"/>
    <property type="evidence" value="ECO:0007669"/>
    <property type="project" value="TreeGrafter"/>
</dbReference>
<dbReference type="PANTHER" id="PTHR30032:SF4">
    <property type="entry name" value="AMIDASE ENHANCER"/>
    <property type="match status" value="1"/>
</dbReference>
<dbReference type="InterPro" id="IPR013693">
    <property type="entry name" value="SpoIID/LytB_N"/>
</dbReference>
<dbReference type="Proteomes" id="UP000473885">
    <property type="component" value="Unassembled WGS sequence"/>
</dbReference>
<keyword evidence="4" id="KW-1185">Reference proteome</keyword>
<keyword evidence="1" id="KW-0812">Transmembrane</keyword>
<dbReference type="PANTHER" id="PTHR30032">
    <property type="entry name" value="N-ACETYLMURAMOYL-L-ALANINE AMIDASE-RELATED"/>
    <property type="match status" value="1"/>
</dbReference>